<evidence type="ECO:0000256" key="1">
    <source>
        <dbReference type="SAM" id="MobiDB-lite"/>
    </source>
</evidence>
<organism evidence="3 4">
    <name type="scientific">Podospora didyma</name>
    <dbReference type="NCBI Taxonomy" id="330526"/>
    <lineage>
        <taxon>Eukaryota</taxon>
        <taxon>Fungi</taxon>
        <taxon>Dikarya</taxon>
        <taxon>Ascomycota</taxon>
        <taxon>Pezizomycotina</taxon>
        <taxon>Sordariomycetes</taxon>
        <taxon>Sordariomycetidae</taxon>
        <taxon>Sordariales</taxon>
        <taxon>Podosporaceae</taxon>
        <taxon>Podospora</taxon>
    </lineage>
</organism>
<evidence type="ECO:0000313" key="3">
    <source>
        <dbReference type="EMBL" id="KAK3368345.1"/>
    </source>
</evidence>
<evidence type="ECO:0000313" key="4">
    <source>
        <dbReference type="Proteomes" id="UP001285441"/>
    </source>
</evidence>
<feature type="signal peptide" evidence="2">
    <location>
        <begin position="1"/>
        <end position="18"/>
    </location>
</feature>
<keyword evidence="4" id="KW-1185">Reference proteome</keyword>
<dbReference type="AlphaFoldDB" id="A0AAE0K2Q7"/>
<name>A0AAE0K2Q7_9PEZI</name>
<dbReference type="PANTHER" id="PTHR34846">
    <property type="entry name" value="4-CARBOXYMUCONOLACTONE DECARBOXYLASE FAMILY PROTEIN (AFU_ORTHOLOGUE AFUA_6G11590)"/>
    <property type="match status" value="1"/>
</dbReference>
<dbReference type="SUPFAM" id="SSF69118">
    <property type="entry name" value="AhpD-like"/>
    <property type="match status" value="1"/>
</dbReference>
<dbReference type="InterPro" id="IPR029032">
    <property type="entry name" value="AhpD-like"/>
</dbReference>
<reference evidence="3" key="2">
    <citation type="submission" date="2023-06" db="EMBL/GenBank/DDBJ databases">
        <authorList>
            <consortium name="Lawrence Berkeley National Laboratory"/>
            <person name="Haridas S."/>
            <person name="Hensen N."/>
            <person name="Bonometti L."/>
            <person name="Westerberg I."/>
            <person name="Brannstrom I.O."/>
            <person name="Guillou S."/>
            <person name="Cros-Aarteil S."/>
            <person name="Calhoun S."/>
            <person name="Kuo A."/>
            <person name="Mondo S."/>
            <person name="Pangilinan J."/>
            <person name="Riley R."/>
            <person name="LaButti K."/>
            <person name="Andreopoulos B."/>
            <person name="Lipzen A."/>
            <person name="Chen C."/>
            <person name="Yanf M."/>
            <person name="Daum C."/>
            <person name="Ng V."/>
            <person name="Clum A."/>
            <person name="Steindorff A."/>
            <person name="Ohm R."/>
            <person name="Martin F."/>
            <person name="Silar P."/>
            <person name="Natvig D."/>
            <person name="Lalanne C."/>
            <person name="Gautier V."/>
            <person name="Ament-velasquez S.L."/>
            <person name="Kruys A."/>
            <person name="Hutchinson M.I."/>
            <person name="Powell A.J."/>
            <person name="Barry K."/>
            <person name="Miller A.N."/>
            <person name="Grigoriev I.V."/>
            <person name="Debuchy R."/>
            <person name="Gladieux P."/>
            <person name="Thoren M.H."/>
            <person name="Johannesson H."/>
        </authorList>
    </citation>
    <scope>NUCLEOTIDE SEQUENCE</scope>
    <source>
        <strain evidence="3">CBS 232.78</strain>
    </source>
</reference>
<sequence length="302" mass="32344">MKFLTSAAFISLLGLAASAPAASLAPPETGDNVTQGPVPTIIKPTLTRISIPTLSTTTKKPIPTSSVPDTISTSTTTTSSGGTVTSAAPGKYPSIVFTPADSPPLVPLFDTTNADPAVIKALKTIPFPRTMLSTLAHAEGLFVPLMGVLGSSFDGTKRNLAIDDWLMIVCRTGILLDAQYVFDNNVHGLTIVGWDFNKINSLNMTHADIVAGQGPWTHRQRILLRIIDEQIDRRSNDLQTIEEALTILTIPELVESLIMIGTYTTFSGVARGLRVAQDSTMPGLDGIIRKIITSNYRIFNQG</sequence>
<reference evidence="3" key="1">
    <citation type="journal article" date="2023" name="Mol. Phylogenet. Evol.">
        <title>Genome-scale phylogeny and comparative genomics of the fungal order Sordariales.</title>
        <authorList>
            <person name="Hensen N."/>
            <person name="Bonometti L."/>
            <person name="Westerberg I."/>
            <person name="Brannstrom I.O."/>
            <person name="Guillou S."/>
            <person name="Cros-Aarteil S."/>
            <person name="Calhoun S."/>
            <person name="Haridas S."/>
            <person name="Kuo A."/>
            <person name="Mondo S."/>
            <person name="Pangilinan J."/>
            <person name="Riley R."/>
            <person name="LaButti K."/>
            <person name="Andreopoulos B."/>
            <person name="Lipzen A."/>
            <person name="Chen C."/>
            <person name="Yan M."/>
            <person name="Daum C."/>
            <person name="Ng V."/>
            <person name="Clum A."/>
            <person name="Steindorff A."/>
            <person name="Ohm R.A."/>
            <person name="Martin F."/>
            <person name="Silar P."/>
            <person name="Natvig D.O."/>
            <person name="Lalanne C."/>
            <person name="Gautier V."/>
            <person name="Ament-Velasquez S.L."/>
            <person name="Kruys A."/>
            <person name="Hutchinson M.I."/>
            <person name="Powell A.J."/>
            <person name="Barry K."/>
            <person name="Miller A.N."/>
            <person name="Grigoriev I.V."/>
            <person name="Debuchy R."/>
            <person name="Gladieux P."/>
            <person name="Hiltunen Thoren M."/>
            <person name="Johannesson H."/>
        </authorList>
    </citation>
    <scope>NUCLEOTIDE SEQUENCE</scope>
    <source>
        <strain evidence="3">CBS 232.78</strain>
    </source>
</reference>
<feature type="region of interest" description="Disordered" evidence="1">
    <location>
        <begin position="57"/>
        <end position="85"/>
    </location>
</feature>
<accession>A0AAE0K2Q7</accession>
<dbReference type="PANTHER" id="PTHR34846:SF5">
    <property type="entry name" value="CARBOXYMUCONOLACTONE DECARBOXYLASE-LIKE DOMAIN-CONTAINING PROTEIN"/>
    <property type="match status" value="1"/>
</dbReference>
<feature type="chain" id="PRO_5041901792" evidence="2">
    <location>
        <begin position="19"/>
        <end position="302"/>
    </location>
</feature>
<protein>
    <submittedName>
        <fullName evidence="3">Uncharacterized protein</fullName>
    </submittedName>
</protein>
<dbReference type="Proteomes" id="UP001285441">
    <property type="component" value="Unassembled WGS sequence"/>
</dbReference>
<proteinExistence type="predicted"/>
<keyword evidence="2" id="KW-0732">Signal</keyword>
<evidence type="ECO:0000256" key="2">
    <source>
        <dbReference type="SAM" id="SignalP"/>
    </source>
</evidence>
<gene>
    <name evidence="3" type="ORF">B0H63DRAFT_565056</name>
</gene>
<dbReference type="Gene3D" id="1.20.1290.10">
    <property type="entry name" value="AhpD-like"/>
    <property type="match status" value="1"/>
</dbReference>
<comment type="caution">
    <text evidence="3">The sequence shown here is derived from an EMBL/GenBank/DDBJ whole genome shotgun (WGS) entry which is preliminary data.</text>
</comment>
<dbReference type="EMBL" id="JAULSW010000010">
    <property type="protein sequence ID" value="KAK3368345.1"/>
    <property type="molecule type" value="Genomic_DNA"/>
</dbReference>